<dbReference type="SMART" id="SM00015">
    <property type="entry name" value="IQ"/>
    <property type="match status" value="3"/>
</dbReference>
<accession>A0A0G4E912</accession>
<dbReference type="AlphaFoldDB" id="A0A0G4E912"/>
<evidence type="ECO:0000256" key="1">
    <source>
        <dbReference type="SAM" id="MobiDB-lite"/>
    </source>
</evidence>
<sequence>MPSIVSNAASAQFHSAVKLQRWWRGKKRHQRIAALLQRRQRIAADLHKKQQELTYLRTLPPRKILLHAELSQREAAVRLQASWRGALQRKRFARLVQARRMQDAAKTLGRSARRFLDRRGVQQGARPKEVAGAGVGITPYEYVRLNDRLRVPKAPEISRHIADHLSHVLDTCRDSPCDASSSHGMLDQAALKQQGTAAYVDFLLRQARTQRANREGLLRLGESYQLLAVLERLAKEAGVGGGSDSDSEGGAEQRWAVRKTRGAEEALEQLRRLIPPEDADAAKKKHRWLCRAHHAGSLLGYPVVAADGQDDSYRLQALLERRQRLKHIVKSGASMWCADSDDLLLDQVEASLALDSDGVG</sequence>
<dbReference type="EMBL" id="CDMY01000013">
    <property type="protein sequence ID" value="CEL91691.1"/>
    <property type="molecule type" value="Genomic_DNA"/>
</dbReference>
<protein>
    <submittedName>
        <fullName evidence="2">Uncharacterized protein</fullName>
    </submittedName>
</protein>
<gene>
    <name evidence="2" type="ORF">Vbra_10843</name>
</gene>
<evidence type="ECO:0000313" key="3">
    <source>
        <dbReference type="Proteomes" id="UP000041254"/>
    </source>
</evidence>
<dbReference type="VEuPathDB" id="CryptoDB:Vbra_10843"/>
<dbReference type="Pfam" id="PF00612">
    <property type="entry name" value="IQ"/>
    <property type="match status" value="2"/>
</dbReference>
<proteinExistence type="predicted"/>
<evidence type="ECO:0000313" key="2">
    <source>
        <dbReference type="EMBL" id="CEL91691.1"/>
    </source>
</evidence>
<reference evidence="2 3" key="1">
    <citation type="submission" date="2014-11" db="EMBL/GenBank/DDBJ databases">
        <authorList>
            <person name="Zhu J."/>
            <person name="Qi W."/>
            <person name="Song R."/>
        </authorList>
    </citation>
    <scope>NUCLEOTIDE SEQUENCE [LARGE SCALE GENOMIC DNA]</scope>
</reference>
<feature type="region of interest" description="Disordered" evidence="1">
    <location>
        <begin position="238"/>
        <end position="257"/>
    </location>
</feature>
<dbReference type="Gene3D" id="1.20.5.190">
    <property type="match status" value="1"/>
</dbReference>
<dbReference type="Proteomes" id="UP000041254">
    <property type="component" value="Unassembled WGS sequence"/>
</dbReference>
<name>A0A0G4E912_VITBC</name>
<keyword evidence="3" id="KW-1185">Reference proteome</keyword>
<dbReference type="PROSITE" id="PS50096">
    <property type="entry name" value="IQ"/>
    <property type="match status" value="1"/>
</dbReference>
<organism evidence="2 3">
    <name type="scientific">Vitrella brassicaformis (strain CCMP3155)</name>
    <dbReference type="NCBI Taxonomy" id="1169540"/>
    <lineage>
        <taxon>Eukaryota</taxon>
        <taxon>Sar</taxon>
        <taxon>Alveolata</taxon>
        <taxon>Colpodellida</taxon>
        <taxon>Vitrellaceae</taxon>
        <taxon>Vitrella</taxon>
    </lineage>
</organism>
<dbReference type="OrthoDB" id="8178106at2759"/>
<dbReference type="InterPro" id="IPR000048">
    <property type="entry name" value="IQ_motif_EF-hand-BS"/>
</dbReference>
<dbReference type="InParanoid" id="A0A0G4E912"/>